<evidence type="ECO:0000313" key="2">
    <source>
        <dbReference type="EMBL" id="GGY27188.1"/>
    </source>
</evidence>
<keyword evidence="1" id="KW-0732">Signal</keyword>
<gene>
    <name evidence="2" type="ORF">GCM10008098_20320</name>
</gene>
<dbReference type="EMBL" id="BMXT01000002">
    <property type="protein sequence ID" value="GGY27188.1"/>
    <property type="molecule type" value="Genomic_DNA"/>
</dbReference>
<reference evidence="3" key="1">
    <citation type="journal article" date="2019" name="Int. J. Syst. Evol. Microbiol.">
        <title>The Global Catalogue of Microorganisms (GCM) 10K type strain sequencing project: providing services to taxonomists for standard genome sequencing and annotation.</title>
        <authorList>
            <consortium name="The Broad Institute Genomics Platform"/>
            <consortium name="The Broad Institute Genome Sequencing Center for Infectious Disease"/>
            <person name="Wu L."/>
            <person name="Ma J."/>
        </authorList>
    </citation>
    <scope>NUCLEOTIDE SEQUENCE [LARGE SCALE GENOMIC DNA]</scope>
    <source>
        <strain evidence="3">KCTC 22232</strain>
    </source>
</reference>
<accession>A0ABQ2ZVI1</accession>
<feature type="signal peptide" evidence="1">
    <location>
        <begin position="1"/>
        <end position="21"/>
    </location>
</feature>
<dbReference type="PROSITE" id="PS51257">
    <property type="entry name" value="PROKAR_LIPOPROTEIN"/>
    <property type="match status" value="1"/>
</dbReference>
<proteinExistence type="predicted"/>
<evidence type="ECO:0000256" key="1">
    <source>
        <dbReference type="SAM" id="SignalP"/>
    </source>
</evidence>
<dbReference type="Proteomes" id="UP000621898">
    <property type="component" value="Unassembled WGS sequence"/>
</dbReference>
<protein>
    <recommendedName>
        <fullName evidence="4">Lipoprotein</fullName>
    </recommendedName>
</protein>
<name>A0ABQ2ZVI1_9GAMM</name>
<keyword evidence="3" id="KW-1185">Reference proteome</keyword>
<evidence type="ECO:0008006" key="4">
    <source>
        <dbReference type="Google" id="ProtNLM"/>
    </source>
</evidence>
<sequence>MSKRLTSSLILSLALITSACGSPMKTPDIKQNPHPKMRYEITMTIQGAPGPFDSISGFVQYKVSNGHCVPLTPISGATLPPESRIPISFTRVSDNLYKGDIYADLMQDEDYYGLGVCHWSVVAASADLKIKTAALSPAIFHDDIVAQKSVATFFVNSDYLDSDSANGEERVVSGNTNRAFYLPTSRTDLFSISLTAKEDFQ</sequence>
<organism evidence="2 3">
    <name type="scientific">Rhodanobacter panaciterrae</name>
    <dbReference type="NCBI Taxonomy" id="490572"/>
    <lineage>
        <taxon>Bacteria</taxon>
        <taxon>Pseudomonadati</taxon>
        <taxon>Pseudomonadota</taxon>
        <taxon>Gammaproteobacteria</taxon>
        <taxon>Lysobacterales</taxon>
        <taxon>Rhodanobacteraceae</taxon>
        <taxon>Rhodanobacter</taxon>
    </lineage>
</organism>
<evidence type="ECO:0000313" key="3">
    <source>
        <dbReference type="Proteomes" id="UP000621898"/>
    </source>
</evidence>
<feature type="chain" id="PRO_5047360068" description="Lipoprotein" evidence="1">
    <location>
        <begin position="22"/>
        <end position="201"/>
    </location>
</feature>
<comment type="caution">
    <text evidence="2">The sequence shown here is derived from an EMBL/GenBank/DDBJ whole genome shotgun (WGS) entry which is preliminary data.</text>
</comment>
<dbReference type="RefSeq" id="WP_189441121.1">
    <property type="nucleotide sequence ID" value="NZ_BMXT01000002.1"/>
</dbReference>